<accession>A0A413SZN0</accession>
<dbReference type="GO" id="GO:0030416">
    <property type="term" value="P:methylamine metabolic process"/>
    <property type="evidence" value="ECO:0007669"/>
    <property type="project" value="InterPro"/>
</dbReference>
<evidence type="ECO:0000259" key="5">
    <source>
        <dbReference type="Pfam" id="PF07291"/>
    </source>
</evidence>
<reference evidence="6 7" key="1">
    <citation type="submission" date="2018-08" db="EMBL/GenBank/DDBJ databases">
        <title>A genome reference for cultivated species of the human gut microbiota.</title>
        <authorList>
            <person name="Zou Y."/>
            <person name="Xue W."/>
            <person name="Luo G."/>
        </authorList>
    </citation>
    <scope>NUCLEOTIDE SEQUENCE [LARGE SCALE GENOMIC DNA]</scope>
    <source>
        <strain evidence="6 7">AM42-38</strain>
    </source>
</reference>
<dbReference type="Pfam" id="PF07291">
    <property type="entry name" value="MauE"/>
    <property type="match status" value="1"/>
</dbReference>
<keyword evidence="4" id="KW-0472">Membrane</keyword>
<protein>
    <submittedName>
        <fullName evidence="6">DoxX family protein</fullName>
    </submittedName>
</protein>
<comment type="subcellular location">
    <subcellularLocation>
        <location evidence="1">Membrane</location>
        <topology evidence="1">Multi-pass membrane protein</topology>
    </subcellularLocation>
</comment>
<dbReference type="RefSeq" id="WP_008143657.1">
    <property type="nucleotide sequence ID" value="NZ_CABJGD010000015.1"/>
</dbReference>
<proteinExistence type="predicted"/>
<evidence type="ECO:0000313" key="6">
    <source>
        <dbReference type="EMBL" id="RHA75534.1"/>
    </source>
</evidence>
<evidence type="ECO:0000256" key="1">
    <source>
        <dbReference type="ARBA" id="ARBA00004141"/>
    </source>
</evidence>
<dbReference type="GO" id="GO:0016020">
    <property type="term" value="C:membrane"/>
    <property type="evidence" value="ECO:0007669"/>
    <property type="project" value="UniProtKB-SubCell"/>
</dbReference>
<evidence type="ECO:0000256" key="3">
    <source>
        <dbReference type="ARBA" id="ARBA00022989"/>
    </source>
</evidence>
<dbReference type="NCBIfam" id="NF045576">
    <property type="entry name" value="BT_3928_fam"/>
    <property type="match status" value="1"/>
</dbReference>
<gene>
    <name evidence="6" type="ORF">DW921_08190</name>
</gene>
<sequence>MENKQIHRAVVIWTNACRFLLAVAFTFSGFIKANDPLGTVYKVQDYLEAWGLLSLKSGALPYVLALAVGVFEFALGIYLLFGIRRRLAPFLTLLVMCFMTPLTLWLAISNPISDCGCFGDAVVLTNWETFAKNVVLLIAAVSVFRGSRHLFKLVTDKVDWLVALYSFVFIIFFSTFTFRHLPVFDFRPYHIGSDIREKMEIPEGEKPSVLETVFIYAKEGKEQVFTIDNLPGDTTWTFVDSKTIVKEKGYEPPIQDFHIVSQEDGLELTDTILGDDNYTFLLVAPWLERADDSSMDLINEVYDYSVEHGYRFLCLTASGDEAIAAWQENTGAEYPFALADEITLKTMIRSNPGLMLLKKGVVINKWSSASIPDEYQLNAPLEKLPLAHLSRKTLVHRILEVVGWFVGPLLLFTAADLIWLQIKARRRRAVSKTEQEKLE</sequence>
<evidence type="ECO:0000313" key="7">
    <source>
        <dbReference type="Proteomes" id="UP000283855"/>
    </source>
</evidence>
<dbReference type="EMBL" id="QSFT01000015">
    <property type="protein sequence ID" value="RHA75534.1"/>
    <property type="molecule type" value="Genomic_DNA"/>
</dbReference>
<dbReference type="GeneID" id="78406724"/>
<dbReference type="Proteomes" id="UP000283855">
    <property type="component" value="Unassembled WGS sequence"/>
</dbReference>
<dbReference type="AlphaFoldDB" id="A0A413SZN0"/>
<feature type="domain" description="Methylamine utilisation protein MauE" evidence="5">
    <location>
        <begin position="15"/>
        <end position="142"/>
    </location>
</feature>
<comment type="caution">
    <text evidence="6">The sequence shown here is derived from an EMBL/GenBank/DDBJ whole genome shotgun (WGS) entry which is preliminary data.</text>
</comment>
<organism evidence="6 7">
    <name type="scientific">Phocaeicola coprophilus</name>
    <dbReference type="NCBI Taxonomy" id="387090"/>
    <lineage>
        <taxon>Bacteria</taxon>
        <taxon>Pseudomonadati</taxon>
        <taxon>Bacteroidota</taxon>
        <taxon>Bacteroidia</taxon>
        <taxon>Bacteroidales</taxon>
        <taxon>Bacteroidaceae</taxon>
        <taxon>Phocaeicola</taxon>
    </lineage>
</organism>
<name>A0A413SZN0_9BACT</name>
<evidence type="ECO:0000256" key="2">
    <source>
        <dbReference type="ARBA" id="ARBA00022692"/>
    </source>
</evidence>
<keyword evidence="2" id="KW-0812">Transmembrane</keyword>
<keyword evidence="3" id="KW-1133">Transmembrane helix</keyword>
<dbReference type="InterPro" id="IPR009908">
    <property type="entry name" value="Methylamine_util_MauE"/>
</dbReference>
<evidence type="ECO:0000256" key="4">
    <source>
        <dbReference type="ARBA" id="ARBA00023136"/>
    </source>
</evidence>